<keyword evidence="4" id="KW-0902">Two-component regulatory system</keyword>
<keyword evidence="12" id="KW-1185">Reference proteome</keyword>
<name>A0A059XSR5_9BACT</name>
<evidence type="ECO:0000256" key="2">
    <source>
        <dbReference type="ARBA" id="ARBA00022741"/>
    </source>
</evidence>
<dbReference type="HOGENOM" id="CLU_000445_0_6_0"/>
<dbReference type="AlphaFoldDB" id="A0A059XSR5"/>
<dbReference type="InterPro" id="IPR002197">
    <property type="entry name" value="HTH_Fis"/>
</dbReference>
<dbReference type="SUPFAM" id="SSF52172">
    <property type="entry name" value="CheY-like"/>
    <property type="match status" value="1"/>
</dbReference>
<dbReference type="SUPFAM" id="SSF52540">
    <property type="entry name" value="P-loop containing nucleoside triphosphate hydrolases"/>
    <property type="match status" value="1"/>
</dbReference>
<reference evidence="12" key="1">
    <citation type="submission" date="2014-02" db="EMBL/GenBank/DDBJ databases">
        <title>Complete genome sequence and comparative genomic analysis of the nitrogen-fixing bacterium Leptospirillum ferriphilum YSK.</title>
        <authorList>
            <person name="Guo X."/>
            <person name="Yin H."/>
            <person name="Liang Y."/>
            <person name="Hu Q."/>
            <person name="Ma L."/>
            <person name="Xiao Y."/>
            <person name="Zhang X."/>
            <person name="Qiu G."/>
            <person name="Liu X."/>
        </authorList>
    </citation>
    <scope>NUCLEOTIDE SEQUENCE [LARGE SCALE GENOMIC DNA]</scope>
    <source>
        <strain evidence="12">YSK</strain>
    </source>
</reference>
<dbReference type="SMART" id="SM00448">
    <property type="entry name" value="REC"/>
    <property type="match status" value="1"/>
</dbReference>
<feature type="domain" description="Sigma-54 factor interaction" evidence="9">
    <location>
        <begin position="141"/>
        <end position="370"/>
    </location>
</feature>
<feature type="domain" description="Response regulatory" evidence="10">
    <location>
        <begin position="5"/>
        <end position="119"/>
    </location>
</feature>
<dbReference type="InterPro" id="IPR003593">
    <property type="entry name" value="AAA+_ATPase"/>
</dbReference>
<dbReference type="GO" id="GO:0005524">
    <property type="term" value="F:ATP binding"/>
    <property type="evidence" value="ECO:0007669"/>
    <property type="project" value="UniProtKB-KW"/>
</dbReference>
<dbReference type="KEGG" id="lfp:Y981_00395"/>
<dbReference type="PROSITE" id="PS50110">
    <property type="entry name" value="RESPONSE_REGULATORY"/>
    <property type="match status" value="1"/>
</dbReference>
<evidence type="ECO:0000256" key="6">
    <source>
        <dbReference type="ARBA" id="ARBA00023125"/>
    </source>
</evidence>
<dbReference type="Pfam" id="PF25601">
    <property type="entry name" value="AAA_lid_14"/>
    <property type="match status" value="1"/>
</dbReference>
<dbReference type="InterPro" id="IPR058031">
    <property type="entry name" value="AAA_lid_NorR"/>
</dbReference>
<keyword evidence="7" id="KW-0804">Transcription</keyword>
<dbReference type="CDD" id="cd17550">
    <property type="entry name" value="REC_NtrX-like"/>
    <property type="match status" value="1"/>
</dbReference>
<dbReference type="GO" id="GO:0043565">
    <property type="term" value="F:sequence-specific DNA binding"/>
    <property type="evidence" value="ECO:0007669"/>
    <property type="project" value="InterPro"/>
</dbReference>
<sequence>MARETLLVVDDEPNILKTLGDILSDEGYRVETARSAGEGIRKVEEDAPEVVFLDVWLGSDDGLSLLNAIREKSPQTQVIVMSGHGTIETAVRAIKNGAFDYVEKPFSMDKVLITVQNALRQKSLEEENQSLRRMVERNYQIVGESPVIRHLLGAIERAGPTNGWVLIQGENGTGKELVAREIHRLSPRKDRAFVDINCAAIPENLIESELFGYEKGAFTGAMTQKKGKFEVASGGTLFLDEIGDMSLPVQAKVLRVLQEKKFQRVGGNRDVTVDVRVIAASNKNLEDLIRKREFRDDLFYRLNVIPVTVPPLRERPEDIPLLLRHFIHDLVEHEGLKPKQFSEEATRLLCQYSWPGNVRELRNLIERLLIMEAEPVIERSAIERILGNRSPSSFGPEEILSLRDAREGFERDYIQDVLRKCGGNMTRASEVLRVDRTSLYRKLKTAPLEESSAEEGV</sequence>
<dbReference type="Pfam" id="PF00072">
    <property type="entry name" value="Response_reg"/>
    <property type="match status" value="1"/>
</dbReference>
<protein>
    <submittedName>
        <fullName evidence="11">Fis family transcriptional regulator</fullName>
    </submittedName>
</protein>
<evidence type="ECO:0000256" key="5">
    <source>
        <dbReference type="ARBA" id="ARBA00023015"/>
    </source>
</evidence>
<dbReference type="FunFam" id="3.40.50.2300:FF:000018">
    <property type="entry name" value="DNA-binding transcriptional regulator NtrC"/>
    <property type="match status" value="1"/>
</dbReference>
<organism evidence="11 12">
    <name type="scientific">Leptospirillum ferriphilum YSK</name>
    <dbReference type="NCBI Taxonomy" id="1441628"/>
    <lineage>
        <taxon>Bacteria</taxon>
        <taxon>Pseudomonadati</taxon>
        <taxon>Nitrospirota</taxon>
        <taxon>Nitrospiria</taxon>
        <taxon>Nitrospirales</taxon>
        <taxon>Nitrospiraceae</taxon>
        <taxon>Leptospirillum</taxon>
    </lineage>
</organism>
<dbReference type="Gene3D" id="1.10.10.60">
    <property type="entry name" value="Homeodomain-like"/>
    <property type="match status" value="1"/>
</dbReference>
<dbReference type="PANTHER" id="PTHR32071:SF17">
    <property type="entry name" value="TRANSCRIPTIONAL REGULATOR (NTRC FAMILY)"/>
    <property type="match status" value="1"/>
</dbReference>
<dbReference type="InterPro" id="IPR001789">
    <property type="entry name" value="Sig_transdc_resp-reg_receiver"/>
</dbReference>
<dbReference type="InterPro" id="IPR009057">
    <property type="entry name" value="Homeodomain-like_sf"/>
</dbReference>
<dbReference type="InterPro" id="IPR025944">
    <property type="entry name" value="Sigma_54_int_dom_CS"/>
</dbReference>
<dbReference type="InterPro" id="IPR025943">
    <property type="entry name" value="Sigma_54_int_dom_ATP-bd_2"/>
</dbReference>
<dbReference type="GO" id="GO:0000160">
    <property type="term" value="P:phosphorelay signal transduction system"/>
    <property type="evidence" value="ECO:0007669"/>
    <property type="project" value="UniProtKB-KW"/>
</dbReference>
<keyword evidence="3" id="KW-0067">ATP-binding</keyword>
<dbReference type="FunFam" id="3.40.50.300:FF:000006">
    <property type="entry name" value="DNA-binding transcriptional regulator NtrC"/>
    <property type="match status" value="1"/>
</dbReference>
<dbReference type="InterPro" id="IPR011006">
    <property type="entry name" value="CheY-like_superfamily"/>
</dbReference>
<dbReference type="Gene3D" id="1.10.8.60">
    <property type="match status" value="1"/>
</dbReference>
<accession>A0A059XSR5</accession>
<evidence type="ECO:0000313" key="12">
    <source>
        <dbReference type="Proteomes" id="UP000027059"/>
    </source>
</evidence>
<dbReference type="OrthoDB" id="9804019at2"/>
<dbReference type="SMART" id="SM00382">
    <property type="entry name" value="AAA"/>
    <property type="match status" value="1"/>
</dbReference>
<dbReference type="CDD" id="cd00009">
    <property type="entry name" value="AAA"/>
    <property type="match status" value="1"/>
</dbReference>
<evidence type="ECO:0000259" key="9">
    <source>
        <dbReference type="PROSITE" id="PS50045"/>
    </source>
</evidence>
<dbReference type="RefSeq" id="WP_014959836.1">
    <property type="nucleotide sequence ID" value="NZ_CP007243.1"/>
</dbReference>
<evidence type="ECO:0000256" key="3">
    <source>
        <dbReference type="ARBA" id="ARBA00022840"/>
    </source>
</evidence>
<keyword evidence="2" id="KW-0547">Nucleotide-binding</keyword>
<dbReference type="InterPro" id="IPR002078">
    <property type="entry name" value="Sigma_54_int"/>
</dbReference>
<dbReference type="Pfam" id="PF02954">
    <property type="entry name" value="HTH_8"/>
    <property type="match status" value="1"/>
</dbReference>
<gene>
    <name evidence="11" type="ORF">Y981_00395</name>
</gene>
<proteinExistence type="predicted"/>
<dbReference type="Gene3D" id="3.40.50.300">
    <property type="entry name" value="P-loop containing nucleotide triphosphate hydrolases"/>
    <property type="match status" value="1"/>
</dbReference>
<dbReference type="InterPro" id="IPR027417">
    <property type="entry name" value="P-loop_NTPase"/>
</dbReference>
<dbReference type="Proteomes" id="UP000027059">
    <property type="component" value="Chromosome"/>
</dbReference>
<evidence type="ECO:0000256" key="4">
    <source>
        <dbReference type="ARBA" id="ARBA00023012"/>
    </source>
</evidence>
<dbReference type="PROSITE" id="PS00676">
    <property type="entry name" value="SIGMA54_INTERACT_2"/>
    <property type="match status" value="1"/>
</dbReference>
<dbReference type="Pfam" id="PF00158">
    <property type="entry name" value="Sigma54_activat"/>
    <property type="match status" value="1"/>
</dbReference>
<keyword evidence="6" id="KW-0238">DNA-binding</keyword>
<dbReference type="Gene3D" id="3.40.50.2300">
    <property type="match status" value="1"/>
</dbReference>
<evidence type="ECO:0000256" key="7">
    <source>
        <dbReference type="ARBA" id="ARBA00023163"/>
    </source>
</evidence>
<keyword evidence="1 8" id="KW-0597">Phosphoprotein</keyword>
<dbReference type="PROSITE" id="PS00688">
    <property type="entry name" value="SIGMA54_INTERACT_3"/>
    <property type="match status" value="1"/>
</dbReference>
<dbReference type="PROSITE" id="PS50007">
    <property type="entry name" value="PIPLC_X_DOMAIN"/>
    <property type="match status" value="1"/>
</dbReference>
<reference evidence="11 12" key="2">
    <citation type="journal article" date="2015" name="Biomed. Res. Int.">
        <title>Effects of Arsenite Resistance on the Growth and Functional Gene Expression of Leptospirillum ferriphilum and Acidithiobacillus thiooxidans in Pure Culture and Coculture.</title>
        <authorList>
            <person name="Jiang H."/>
            <person name="Liang Y."/>
            <person name="Yin H."/>
            <person name="Xiao Y."/>
            <person name="Guo X."/>
            <person name="Xu Y."/>
            <person name="Hu Q."/>
            <person name="Liu H."/>
            <person name="Liu X."/>
        </authorList>
    </citation>
    <scope>NUCLEOTIDE SEQUENCE [LARGE SCALE GENOMIC DNA]</scope>
    <source>
        <strain evidence="11 12">YSK</strain>
    </source>
</reference>
<evidence type="ECO:0000313" key="11">
    <source>
        <dbReference type="EMBL" id="AIA29833.1"/>
    </source>
</evidence>
<feature type="modified residue" description="4-aspartylphosphate" evidence="8">
    <location>
        <position position="54"/>
    </location>
</feature>
<keyword evidence="5" id="KW-0805">Transcription regulation</keyword>
<dbReference type="SUPFAM" id="SSF46689">
    <property type="entry name" value="Homeodomain-like"/>
    <property type="match status" value="1"/>
</dbReference>
<dbReference type="GO" id="GO:0006355">
    <property type="term" value="P:regulation of DNA-templated transcription"/>
    <property type="evidence" value="ECO:0007669"/>
    <property type="project" value="InterPro"/>
</dbReference>
<evidence type="ECO:0000256" key="8">
    <source>
        <dbReference type="PROSITE-ProRule" id="PRU00169"/>
    </source>
</evidence>
<evidence type="ECO:0000259" key="10">
    <source>
        <dbReference type="PROSITE" id="PS50110"/>
    </source>
</evidence>
<evidence type="ECO:0000256" key="1">
    <source>
        <dbReference type="ARBA" id="ARBA00022553"/>
    </source>
</evidence>
<dbReference type="EMBL" id="CP007243">
    <property type="protein sequence ID" value="AIA29833.1"/>
    <property type="molecule type" value="Genomic_DNA"/>
</dbReference>
<dbReference type="PROSITE" id="PS50045">
    <property type="entry name" value="SIGMA54_INTERACT_4"/>
    <property type="match status" value="1"/>
</dbReference>
<dbReference type="PANTHER" id="PTHR32071">
    <property type="entry name" value="TRANSCRIPTIONAL REGULATORY PROTEIN"/>
    <property type="match status" value="1"/>
</dbReference>